<dbReference type="PATRIC" id="fig|93466.3.peg.587"/>
<dbReference type="InterPro" id="IPR001789">
    <property type="entry name" value="Sig_transdc_resp-reg_receiver"/>
</dbReference>
<evidence type="ECO:0000259" key="3">
    <source>
        <dbReference type="PROSITE" id="PS50930"/>
    </source>
</evidence>
<dbReference type="GO" id="GO:0000156">
    <property type="term" value="F:phosphorelay response regulator activity"/>
    <property type="evidence" value="ECO:0007669"/>
    <property type="project" value="InterPro"/>
</dbReference>
<dbReference type="SMART" id="SM00448">
    <property type="entry name" value="REC"/>
    <property type="match status" value="1"/>
</dbReference>
<dbReference type="AlphaFoldDB" id="A0A172T227"/>
<dbReference type="InterPro" id="IPR011006">
    <property type="entry name" value="CheY-like_superfamily"/>
</dbReference>
<dbReference type="OrthoDB" id="9809318at2"/>
<evidence type="ECO:0000256" key="1">
    <source>
        <dbReference type="PROSITE-ProRule" id="PRU00169"/>
    </source>
</evidence>
<evidence type="ECO:0000313" key="5">
    <source>
        <dbReference type="Proteomes" id="UP000077096"/>
    </source>
</evidence>
<dbReference type="Gene3D" id="3.40.50.2300">
    <property type="match status" value="1"/>
</dbReference>
<evidence type="ECO:0008006" key="6">
    <source>
        <dbReference type="Google" id="ProtNLM"/>
    </source>
</evidence>
<feature type="domain" description="Response regulatory" evidence="2">
    <location>
        <begin position="3"/>
        <end position="115"/>
    </location>
</feature>
<dbReference type="EMBL" id="CP011393">
    <property type="protein sequence ID" value="ANE41026.1"/>
    <property type="molecule type" value="Genomic_DNA"/>
</dbReference>
<dbReference type="Gene3D" id="2.20.25.10">
    <property type="match status" value="1"/>
</dbReference>
<dbReference type="Gene3D" id="2.40.50.40">
    <property type="match status" value="1"/>
</dbReference>
<name>A0A172T227_FERPE</name>
<dbReference type="GO" id="GO:0003677">
    <property type="term" value="F:DNA binding"/>
    <property type="evidence" value="ECO:0007669"/>
    <property type="project" value="InterPro"/>
</dbReference>
<accession>A0A172T227</accession>
<evidence type="ECO:0000259" key="2">
    <source>
        <dbReference type="PROSITE" id="PS50110"/>
    </source>
</evidence>
<feature type="domain" description="HTH LytTR-type" evidence="3">
    <location>
        <begin position="134"/>
        <end position="238"/>
    </location>
</feature>
<dbReference type="Pfam" id="PF04397">
    <property type="entry name" value="LytTR"/>
    <property type="match status" value="1"/>
</dbReference>
<protein>
    <recommendedName>
        <fullName evidence="6">Response regulator of the LytR/AlgR family</fullName>
    </recommendedName>
</protein>
<reference evidence="4 5" key="1">
    <citation type="submission" date="2014-08" db="EMBL/GenBank/DDBJ databases">
        <title>Fervidobacterium pennivorans DYC genome.</title>
        <authorList>
            <person name="Wushke S."/>
        </authorList>
    </citation>
    <scope>NUCLEOTIDE SEQUENCE [LARGE SCALE GENOMIC DNA]</scope>
    <source>
        <strain evidence="4 5">DYC</strain>
    </source>
</reference>
<dbReference type="SMART" id="SM00850">
    <property type="entry name" value="LytTR"/>
    <property type="match status" value="1"/>
</dbReference>
<gene>
    <name evidence="4" type="ORF">JM64_02680</name>
</gene>
<keyword evidence="1" id="KW-0597">Phosphoprotein</keyword>
<dbReference type="Proteomes" id="UP000077096">
    <property type="component" value="Chromosome"/>
</dbReference>
<dbReference type="InterPro" id="IPR007492">
    <property type="entry name" value="LytTR_DNA-bd_dom"/>
</dbReference>
<dbReference type="PANTHER" id="PTHR37299:SF1">
    <property type="entry name" value="STAGE 0 SPORULATION PROTEIN A HOMOLOG"/>
    <property type="match status" value="1"/>
</dbReference>
<dbReference type="Pfam" id="PF00072">
    <property type="entry name" value="Response_reg"/>
    <property type="match status" value="1"/>
</dbReference>
<feature type="modified residue" description="4-aspartylphosphate" evidence="1">
    <location>
        <position position="55"/>
    </location>
</feature>
<proteinExistence type="predicted"/>
<dbReference type="KEGG" id="fng:JM64_02680"/>
<dbReference type="PROSITE" id="PS50110">
    <property type="entry name" value="RESPONSE_REGULATORY"/>
    <property type="match status" value="1"/>
</dbReference>
<dbReference type="PANTHER" id="PTHR37299">
    <property type="entry name" value="TRANSCRIPTIONAL REGULATOR-RELATED"/>
    <property type="match status" value="1"/>
</dbReference>
<organism evidence="4 5">
    <name type="scientific">Fervidobacterium pennivorans</name>
    <dbReference type="NCBI Taxonomy" id="93466"/>
    <lineage>
        <taxon>Bacteria</taxon>
        <taxon>Thermotogati</taxon>
        <taxon>Thermotogota</taxon>
        <taxon>Thermotogae</taxon>
        <taxon>Thermotogales</taxon>
        <taxon>Fervidobacteriaceae</taxon>
        <taxon>Fervidobacterium</taxon>
    </lineage>
</organism>
<evidence type="ECO:0000313" key="4">
    <source>
        <dbReference type="EMBL" id="ANE41026.1"/>
    </source>
</evidence>
<dbReference type="PROSITE" id="PS50930">
    <property type="entry name" value="HTH_LYTTR"/>
    <property type="match status" value="1"/>
</dbReference>
<dbReference type="InterPro" id="IPR046947">
    <property type="entry name" value="LytR-like"/>
</dbReference>
<sequence>MFTCGIVEDEPMAMERIKRLINEIDSNIKILFEAFNCEEFIKKANLLQPDVLFLDINVGDRLVFEALEHIEYEPHIVFVTAYDEYTLKAFEECAIDYVLKPISKDRLNKTIERIYKLGLKKQKPEYYISKLSKLPVKHNDEIYLLDTDEIIYLEANNKIVHIVTKDKIFECTMPLHVLLKKLPSNNFVQVHKSYIISIKHISKIKKWFQNTYIVLMDNNDEIKVSRNYQYNFFKILGLRE</sequence>
<dbReference type="SUPFAM" id="SSF52172">
    <property type="entry name" value="CheY-like"/>
    <property type="match status" value="1"/>
</dbReference>